<gene>
    <name evidence="1" type="ORF">C2S53_003526</name>
</gene>
<protein>
    <recommendedName>
        <fullName evidence="3">HMA domain-containing protein</fullName>
    </recommendedName>
</protein>
<proteinExistence type="predicted"/>
<dbReference type="EMBL" id="SDAM02001188">
    <property type="protein sequence ID" value="KAH6822699.1"/>
    <property type="molecule type" value="Genomic_DNA"/>
</dbReference>
<sequence>MAPKYHLNHVTTTYPFMTCIVKVSTQSYGQRTVAKVLDKCHGVHSFRMDDNGVVKISGTVDPSVLLKMLGRAGRSAELCWFQFGECSNNLFMPTSLTGSGRTTYSRDGRYLHASNLSRPKLPSHEALVKNHSYGYDQYGNGGHDHHYYSYGNRHPYQLAYGDQTRDYAAYQLAYDEYKKQDYAYQLAYGDQKQDYYHAHARARDDDQYQMRNRSSGGDDVACCVVM</sequence>
<evidence type="ECO:0008006" key="3">
    <source>
        <dbReference type="Google" id="ProtNLM"/>
    </source>
</evidence>
<dbReference type="AlphaFoldDB" id="A0AAD4P131"/>
<accession>A0AAD4P131</accession>
<name>A0AAD4P131_PERFH</name>
<dbReference type="Proteomes" id="UP001190926">
    <property type="component" value="Unassembled WGS sequence"/>
</dbReference>
<keyword evidence="2" id="KW-1185">Reference proteome</keyword>
<comment type="caution">
    <text evidence="1">The sequence shown here is derived from an EMBL/GenBank/DDBJ whole genome shotgun (WGS) entry which is preliminary data.</text>
</comment>
<evidence type="ECO:0000313" key="1">
    <source>
        <dbReference type="EMBL" id="KAH6822699.1"/>
    </source>
</evidence>
<organism evidence="1 2">
    <name type="scientific">Perilla frutescens var. hirtella</name>
    <name type="common">Perilla citriodora</name>
    <name type="synonym">Perilla setoyensis</name>
    <dbReference type="NCBI Taxonomy" id="608512"/>
    <lineage>
        <taxon>Eukaryota</taxon>
        <taxon>Viridiplantae</taxon>
        <taxon>Streptophyta</taxon>
        <taxon>Embryophyta</taxon>
        <taxon>Tracheophyta</taxon>
        <taxon>Spermatophyta</taxon>
        <taxon>Magnoliopsida</taxon>
        <taxon>eudicotyledons</taxon>
        <taxon>Gunneridae</taxon>
        <taxon>Pentapetalae</taxon>
        <taxon>asterids</taxon>
        <taxon>lamiids</taxon>
        <taxon>Lamiales</taxon>
        <taxon>Lamiaceae</taxon>
        <taxon>Nepetoideae</taxon>
        <taxon>Elsholtzieae</taxon>
        <taxon>Perilla</taxon>
    </lineage>
</organism>
<reference evidence="1 2" key="1">
    <citation type="journal article" date="2021" name="Nat. Commun.">
        <title>Incipient diploidization of the medicinal plant Perilla within 10,000 years.</title>
        <authorList>
            <person name="Zhang Y."/>
            <person name="Shen Q."/>
            <person name="Leng L."/>
            <person name="Zhang D."/>
            <person name="Chen S."/>
            <person name="Shi Y."/>
            <person name="Ning Z."/>
            <person name="Chen S."/>
        </authorList>
    </citation>
    <scope>NUCLEOTIDE SEQUENCE [LARGE SCALE GENOMIC DNA]</scope>
    <source>
        <strain evidence="2">cv. PC099</strain>
    </source>
</reference>
<evidence type="ECO:0000313" key="2">
    <source>
        <dbReference type="Proteomes" id="UP001190926"/>
    </source>
</evidence>